<dbReference type="PROSITE" id="PS50011">
    <property type="entry name" value="PROTEIN_KINASE_DOM"/>
    <property type="match status" value="1"/>
</dbReference>
<dbReference type="GO" id="GO:0004714">
    <property type="term" value="F:transmembrane receptor protein tyrosine kinase activity"/>
    <property type="evidence" value="ECO:0000318"/>
    <property type="project" value="GO_Central"/>
</dbReference>
<gene>
    <name evidence="13" type="ORF">DAPPUDRAFT_48616</name>
</gene>
<keyword evidence="6 9" id="KW-0067">ATP-binding</keyword>
<keyword evidence="10" id="KW-0479">Metal-binding</keyword>
<evidence type="ECO:0000256" key="3">
    <source>
        <dbReference type="ARBA" id="ARBA00022679"/>
    </source>
</evidence>
<proteinExistence type="predicted"/>
<evidence type="ECO:0000256" key="2">
    <source>
        <dbReference type="ARBA" id="ARBA00022553"/>
    </source>
</evidence>
<evidence type="ECO:0000256" key="10">
    <source>
        <dbReference type="PIRSR" id="PIRSR000615-3"/>
    </source>
</evidence>
<evidence type="ECO:0000256" key="4">
    <source>
        <dbReference type="ARBA" id="ARBA00022741"/>
    </source>
</evidence>
<dbReference type="PANTHER" id="PTHR24416:SF600">
    <property type="entry name" value="PDGF- AND VEGF-RECEPTOR RELATED, ISOFORM J"/>
    <property type="match status" value="1"/>
</dbReference>
<dbReference type="OMA" id="INGHMES"/>
<keyword evidence="3" id="KW-0808">Transferase</keyword>
<evidence type="ECO:0000256" key="6">
    <source>
        <dbReference type="ARBA" id="ARBA00022840"/>
    </source>
</evidence>
<keyword evidence="4 9" id="KW-0547">Nucleotide-binding</keyword>
<dbReference type="InterPro" id="IPR000719">
    <property type="entry name" value="Prot_kinase_dom"/>
</dbReference>
<evidence type="ECO:0000256" key="8">
    <source>
        <dbReference type="PIRSR" id="PIRSR000615-1"/>
    </source>
</evidence>
<feature type="binding site" evidence="10">
    <location>
        <position position="164"/>
    </location>
    <ligand>
        <name>Mg(2+)</name>
        <dbReference type="ChEBI" id="CHEBI:18420"/>
    </ligand>
</feature>
<dbReference type="SUPFAM" id="SSF56112">
    <property type="entry name" value="Protein kinase-like (PK-like)"/>
    <property type="match status" value="1"/>
</dbReference>
<dbReference type="AlphaFoldDB" id="E9GD08"/>
<dbReference type="EMBL" id="GL732539">
    <property type="protein sequence ID" value="EFX82774.1"/>
    <property type="molecule type" value="Genomic_DNA"/>
</dbReference>
<dbReference type="PIRSF" id="PIRSF000615">
    <property type="entry name" value="TyrPK_CSF1-R"/>
    <property type="match status" value="1"/>
</dbReference>
<evidence type="ECO:0000256" key="7">
    <source>
        <dbReference type="ARBA" id="ARBA00023137"/>
    </source>
</evidence>
<dbReference type="GO" id="GO:0043410">
    <property type="term" value="P:positive regulation of MAPK cascade"/>
    <property type="evidence" value="ECO:0000318"/>
    <property type="project" value="GO_Central"/>
</dbReference>
<dbReference type="GO" id="GO:0043235">
    <property type="term" value="C:receptor complex"/>
    <property type="evidence" value="ECO:0000318"/>
    <property type="project" value="GO_Central"/>
</dbReference>
<sequence length="330" mass="37628">MESLVGELKILIHLGSHLNVVNLLGACTKRITKGELLIIVEYCRYGNLQTYLSKHRDSFISLLDDFGNMKTDSEIEELKAEFFKTILDRSSVCSGNFQSPEWWHNNQQRPDGTLNKIISTRDLISWSFQVARGMDYLSSKKVLHGDLAARNVLLADDGVVKVADFGMAKKMYYESNYERKEQGLMPVKWMAIESLTNRIFSSQSDVWSYGVLLWELFTLGEVPYPGMDNGHLLVKEIKSGYRMEKPENAPNFFGVIMANCWKTDANQRPTFQQLEAMINGHMESSVSCHYLNLTIPYGTFQEDDCEIPGELFVLTDELTDTTDSKPTEKL</sequence>
<dbReference type="HOGENOM" id="CLU_000288_7_40_1"/>
<dbReference type="PROSITE" id="PS00240">
    <property type="entry name" value="RECEPTOR_TYR_KIN_III"/>
    <property type="match status" value="1"/>
</dbReference>
<feature type="binding site" evidence="9">
    <location>
        <position position="150"/>
    </location>
    <ligand>
        <name>ATP</name>
        <dbReference type="ChEBI" id="CHEBI:30616"/>
    </ligand>
</feature>
<evidence type="ECO:0000256" key="1">
    <source>
        <dbReference type="ARBA" id="ARBA00011902"/>
    </source>
</evidence>
<protein>
    <recommendedName>
        <fullName evidence="1">receptor protein-tyrosine kinase</fullName>
        <ecNumber evidence="1">2.7.10.1</ecNumber>
    </recommendedName>
</protein>
<keyword evidence="10" id="KW-0460">Magnesium</keyword>
<evidence type="ECO:0000256" key="9">
    <source>
        <dbReference type="PIRSR" id="PIRSR000615-2"/>
    </source>
</evidence>
<accession>E9GD08</accession>
<reference evidence="13 14" key="1">
    <citation type="journal article" date="2011" name="Science">
        <title>The ecoresponsive genome of Daphnia pulex.</title>
        <authorList>
            <person name="Colbourne J.K."/>
            <person name="Pfrender M.E."/>
            <person name="Gilbert D."/>
            <person name="Thomas W.K."/>
            <person name="Tucker A."/>
            <person name="Oakley T.H."/>
            <person name="Tokishita S."/>
            <person name="Aerts A."/>
            <person name="Arnold G.J."/>
            <person name="Basu M.K."/>
            <person name="Bauer D.J."/>
            <person name="Caceres C.E."/>
            <person name="Carmel L."/>
            <person name="Casola C."/>
            <person name="Choi J.H."/>
            <person name="Detter J.C."/>
            <person name="Dong Q."/>
            <person name="Dusheyko S."/>
            <person name="Eads B.D."/>
            <person name="Frohlich T."/>
            <person name="Geiler-Samerotte K.A."/>
            <person name="Gerlach D."/>
            <person name="Hatcher P."/>
            <person name="Jogdeo S."/>
            <person name="Krijgsveld J."/>
            <person name="Kriventseva E.V."/>
            <person name="Kultz D."/>
            <person name="Laforsch C."/>
            <person name="Lindquist E."/>
            <person name="Lopez J."/>
            <person name="Manak J.R."/>
            <person name="Muller J."/>
            <person name="Pangilinan J."/>
            <person name="Patwardhan R.P."/>
            <person name="Pitluck S."/>
            <person name="Pritham E.J."/>
            <person name="Rechtsteiner A."/>
            <person name="Rho M."/>
            <person name="Rogozin I.B."/>
            <person name="Sakarya O."/>
            <person name="Salamov A."/>
            <person name="Schaack S."/>
            <person name="Shapiro H."/>
            <person name="Shiga Y."/>
            <person name="Skalitzky C."/>
            <person name="Smith Z."/>
            <person name="Souvorov A."/>
            <person name="Sung W."/>
            <person name="Tang Z."/>
            <person name="Tsuchiya D."/>
            <person name="Tu H."/>
            <person name="Vos H."/>
            <person name="Wang M."/>
            <person name="Wolf Y.I."/>
            <person name="Yamagata H."/>
            <person name="Yamada T."/>
            <person name="Ye Y."/>
            <person name="Shaw J.R."/>
            <person name="Andrews J."/>
            <person name="Crease T.J."/>
            <person name="Tang H."/>
            <person name="Lucas S.M."/>
            <person name="Robertson H.M."/>
            <person name="Bork P."/>
            <person name="Koonin E.V."/>
            <person name="Zdobnov E.M."/>
            <person name="Grigoriev I.V."/>
            <person name="Lynch M."/>
            <person name="Boore J.L."/>
        </authorList>
    </citation>
    <scope>NUCLEOTIDE SEQUENCE [LARGE SCALE GENOMIC DNA]</scope>
</reference>
<keyword evidence="5" id="KW-0418">Kinase</keyword>
<dbReference type="Gene3D" id="1.10.510.10">
    <property type="entry name" value="Transferase(Phosphotransferase) domain 1"/>
    <property type="match status" value="1"/>
</dbReference>
<dbReference type="GO" id="GO:0005886">
    <property type="term" value="C:plasma membrane"/>
    <property type="evidence" value="ECO:0000318"/>
    <property type="project" value="GO_Central"/>
</dbReference>
<organism evidence="13 14">
    <name type="scientific">Daphnia pulex</name>
    <name type="common">Water flea</name>
    <dbReference type="NCBI Taxonomy" id="6669"/>
    <lineage>
        <taxon>Eukaryota</taxon>
        <taxon>Metazoa</taxon>
        <taxon>Ecdysozoa</taxon>
        <taxon>Arthropoda</taxon>
        <taxon>Crustacea</taxon>
        <taxon>Branchiopoda</taxon>
        <taxon>Diplostraca</taxon>
        <taxon>Cladocera</taxon>
        <taxon>Anomopoda</taxon>
        <taxon>Daphniidae</taxon>
        <taxon>Daphnia</taxon>
    </lineage>
</organism>
<evidence type="ECO:0000313" key="13">
    <source>
        <dbReference type="EMBL" id="EFX82774.1"/>
    </source>
</evidence>
<keyword evidence="2" id="KW-0597">Phosphoprotein</keyword>
<evidence type="ECO:0000313" key="14">
    <source>
        <dbReference type="Proteomes" id="UP000000305"/>
    </source>
</evidence>
<dbReference type="InterPro" id="IPR001245">
    <property type="entry name" value="Ser-Thr/Tyr_kinase_cat_dom"/>
</dbReference>
<dbReference type="PROSITE" id="PS00109">
    <property type="entry name" value="PROTEIN_KINASE_TYR"/>
    <property type="match status" value="1"/>
</dbReference>
<name>E9GD08_DAPPU</name>
<dbReference type="GO" id="GO:0046872">
    <property type="term" value="F:metal ion binding"/>
    <property type="evidence" value="ECO:0007669"/>
    <property type="project" value="UniProtKB-KW"/>
</dbReference>
<feature type="site" description="Important for interaction with phosphotyrosine-binding proteins" evidence="11">
    <location>
        <position position="290"/>
    </location>
</feature>
<evidence type="ECO:0000256" key="5">
    <source>
        <dbReference type="ARBA" id="ARBA00022777"/>
    </source>
</evidence>
<dbReference type="PhylomeDB" id="E9GD08"/>
<dbReference type="Gene3D" id="3.30.200.20">
    <property type="entry name" value="Phosphorylase Kinase, domain 1"/>
    <property type="match status" value="1"/>
</dbReference>
<evidence type="ECO:0000256" key="11">
    <source>
        <dbReference type="PIRSR" id="PIRSR000615-4"/>
    </source>
</evidence>
<dbReference type="InterPro" id="IPR008266">
    <property type="entry name" value="Tyr_kinase_AS"/>
</dbReference>
<dbReference type="eggNOG" id="KOG0200">
    <property type="taxonomic scope" value="Eukaryota"/>
</dbReference>
<dbReference type="STRING" id="6669.E9GD08"/>
<dbReference type="GO" id="GO:0007169">
    <property type="term" value="P:cell surface receptor protein tyrosine kinase signaling pathway"/>
    <property type="evidence" value="ECO:0000318"/>
    <property type="project" value="GO_Central"/>
</dbReference>
<dbReference type="OrthoDB" id="3256376at2759"/>
<dbReference type="InterPro" id="IPR050122">
    <property type="entry name" value="RTK"/>
</dbReference>
<dbReference type="CDD" id="cd00192">
    <property type="entry name" value="PTKc"/>
    <property type="match status" value="1"/>
</dbReference>
<dbReference type="GO" id="GO:0005524">
    <property type="term" value="F:ATP binding"/>
    <property type="evidence" value="ECO:0007669"/>
    <property type="project" value="UniProtKB-KW"/>
</dbReference>
<keyword evidence="14" id="KW-1185">Reference proteome</keyword>
<evidence type="ECO:0000259" key="12">
    <source>
        <dbReference type="PROSITE" id="PS50011"/>
    </source>
</evidence>
<dbReference type="FunFam" id="1.10.510.10:FF:002995">
    <property type="match status" value="1"/>
</dbReference>
<dbReference type="FunFam" id="3.30.200.20:FF:000619">
    <property type="entry name" value="macrophage colony-stimulating factor 1 receptor isoform X2"/>
    <property type="match status" value="1"/>
</dbReference>
<feature type="domain" description="Protein kinase" evidence="12">
    <location>
        <begin position="1"/>
        <end position="284"/>
    </location>
</feature>
<feature type="active site" description="Proton acceptor" evidence="8">
    <location>
        <position position="146"/>
    </location>
</feature>
<dbReference type="FunCoup" id="E9GD08">
    <property type="interactions" value="4"/>
</dbReference>
<dbReference type="EC" id="2.7.10.1" evidence="1"/>
<dbReference type="PANTHER" id="PTHR24416">
    <property type="entry name" value="TYROSINE-PROTEIN KINASE RECEPTOR"/>
    <property type="match status" value="1"/>
</dbReference>
<dbReference type="Pfam" id="PF07714">
    <property type="entry name" value="PK_Tyr_Ser-Thr"/>
    <property type="match status" value="1"/>
</dbReference>
<dbReference type="InParanoid" id="E9GD08"/>
<dbReference type="Proteomes" id="UP000000305">
    <property type="component" value="Unassembled WGS sequence"/>
</dbReference>
<dbReference type="InterPro" id="IPR011009">
    <property type="entry name" value="Kinase-like_dom_sf"/>
</dbReference>
<feature type="binding site" evidence="10">
    <location>
        <position position="151"/>
    </location>
    <ligand>
        <name>Mg(2+)</name>
        <dbReference type="ChEBI" id="CHEBI:18420"/>
    </ligand>
</feature>
<dbReference type="InterPro" id="IPR001824">
    <property type="entry name" value="Tyr_kinase_rcpt_3_CS"/>
</dbReference>
<keyword evidence="7" id="KW-0829">Tyrosine-protein kinase</keyword>
<dbReference type="KEGG" id="dpx:DAPPUDRAFT_48616"/>